<name>A0A5D3CVZ5_CUCMM</name>
<feature type="compositionally biased region" description="Low complexity" evidence="5">
    <location>
        <begin position="861"/>
        <end position="872"/>
    </location>
</feature>
<dbReference type="EMBL" id="SSTD01008710">
    <property type="protein sequence ID" value="TYK15104.1"/>
    <property type="molecule type" value="Genomic_DNA"/>
</dbReference>
<dbReference type="AlphaFoldDB" id="A0A5D3CVZ5"/>
<feature type="domain" description="Vacuolar protein sorting-associated protein 54 N-terminal" evidence="6">
    <location>
        <begin position="151"/>
        <end position="440"/>
    </location>
</feature>
<keyword evidence="1" id="KW-0813">Transport</keyword>
<evidence type="ECO:0000256" key="4">
    <source>
        <dbReference type="SAM" id="Coils"/>
    </source>
</evidence>
<evidence type="ECO:0000259" key="6">
    <source>
        <dbReference type="Pfam" id="PF10475"/>
    </source>
</evidence>
<proteinExistence type="predicted"/>
<evidence type="ECO:0000313" key="8">
    <source>
        <dbReference type="Proteomes" id="UP000321947"/>
    </source>
</evidence>
<evidence type="ECO:0000256" key="3">
    <source>
        <dbReference type="ARBA" id="ARBA00023054"/>
    </source>
</evidence>
<dbReference type="PANTHER" id="PTHR13258:SF0">
    <property type="entry name" value="SYNDETIN"/>
    <property type="match status" value="1"/>
</dbReference>
<dbReference type="GO" id="GO:0042147">
    <property type="term" value="P:retrograde transport, endosome to Golgi"/>
    <property type="evidence" value="ECO:0007669"/>
    <property type="project" value="InterPro"/>
</dbReference>
<dbReference type="GO" id="GO:0005829">
    <property type="term" value="C:cytosol"/>
    <property type="evidence" value="ECO:0007669"/>
    <property type="project" value="GOC"/>
</dbReference>
<sequence length="1120" mass="127346">MIGEFSPNRKDAHFWSSSPPKGFSSNPFFWCLINIPLSVSFFAAAWKVKNAKKVKCLFGRRAMEDPDHPLWMCDIASVSSKHCIYEVKSNKWQHKSLGPFSMSLGVPARAVAAAAVARALAGLPPHQRFSLSSSSEELSSIYGSRNHGHEVEELEEVFYEEEFDPVRHVLEHVPSEENDLEYLEKQATKRLVQLDKVAERLSRHVMEHHEVMVKGMHLVRELEKDLKIANVICRNGKRHLNSSMLEVSRDLIVNSNSKKKQALLDLLPVLSELRHAVDMQSMLEILVEEGNYYKAFQVLSEYLQLLDSFSELSVIQEMSRGVEIWLGRTLQKLDSLLIEVCQEFKKEAYLTVVDAYALIGDVSGLAEKIQSFFMQEVISETHSALKDIVQEDQDVHVQNSRLTYSDLCFRIPESKFRLCLLKTLAVLFTSMCSYYQILSFQLDTKDSIERTPSMKHQEDNYDIKLGDSEESTIDVSSMGSTGITHSIYMDEGDSIRESRTDSSAASTSGSPWYHLRKDAIDFVSQTLQRGRKNLWQLTTSRVSVLLSSAAVCSTSIHQFLKNYEDLNVFILAGEAFCGVEAVEFRQKLKIVCENYYVAFHKQSMHALKMVMEKENWLTLPPDTVQVVSFAGLVGDGAPLFVTSEGNSSNGKVPRSDKSTSSISTGMDRSGFLQWLNSGNPFLLKLIHTYKEGTPNGTHYGEVDGSVGGSSHRSNASPTKFTDNLANGANTVSEDEDEDLLADFIDEDSQLPSRISKPKLSRNHCSNHNYDDITAQTGSSLCLLRSMDKYARLMQKLEIVNVEFFKGMCQLFEVFFYFVYETFGQLSTSSGGKGFPDSLNYKLKTALSRAAQDCEQWIRPHSSSPSASSSTFSFNEVTPSPPGSSLASRDSQLIVKGWYAFVNLNKLVLEPRKLGVTTRAMAQRLTEERMEGTEKEVLRLEEMMLEMKKSMDRLSEEMRENHSYRKREESGTQRTVDRSKYKKLEMPMFLGENPESWVHRAQHFFKINNLPETEKVKVAVVSFGQDEVDWYRWSHNRKKIESWEDFKSRICNEKYSHGHRCKVMEKRELMLFILNEEEDPFEESGEELVELKQLEVVEGSEIELKIIMSLSSKGTMKLRGN</sequence>
<dbReference type="GO" id="GO:0015031">
    <property type="term" value="P:protein transport"/>
    <property type="evidence" value="ECO:0007669"/>
    <property type="project" value="UniProtKB-KW"/>
</dbReference>
<dbReference type="InterPro" id="IPR019515">
    <property type="entry name" value="VPS54_N"/>
</dbReference>
<feature type="region of interest" description="Disordered" evidence="5">
    <location>
        <begin position="696"/>
        <end position="728"/>
    </location>
</feature>
<dbReference type="Proteomes" id="UP000321947">
    <property type="component" value="Unassembled WGS sequence"/>
</dbReference>
<dbReference type="GO" id="GO:1990745">
    <property type="term" value="C:EARP complex"/>
    <property type="evidence" value="ECO:0007669"/>
    <property type="project" value="InterPro"/>
</dbReference>
<dbReference type="InterPro" id="IPR040047">
    <property type="entry name" value="VPS50"/>
</dbReference>
<organism evidence="7 8">
    <name type="scientific">Cucumis melo var. makuwa</name>
    <name type="common">Oriental melon</name>
    <dbReference type="NCBI Taxonomy" id="1194695"/>
    <lineage>
        <taxon>Eukaryota</taxon>
        <taxon>Viridiplantae</taxon>
        <taxon>Streptophyta</taxon>
        <taxon>Embryophyta</taxon>
        <taxon>Tracheophyta</taxon>
        <taxon>Spermatophyta</taxon>
        <taxon>Magnoliopsida</taxon>
        <taxon>eudicotyledons</taxon>
        <taxon>Gunneridae</taxon>
        <taxon>Pentapetalae</taxon>
        <taxon>rosids</taxon>
        <taxon>fabids</taxon>
        <taxon>Cucurbitales</taxon>
        <taxon>Cucurbitaceae</taxon>
        <taxon>Benincaseae</taxon>
        <taxon>Cucumis</taxon>
    </lineage>
</organism>
<keyword evidence="3 4" id="KW-0175">Coiled coil</keyword>
<evidence type="ECO:0000256" key="1">
    <source>
        <dbReference type="ARBA" id="ARBA00022448"/>
    </source>
</evidence>
<protein>
    <submittedName>
        <fullName evidence="7">Syndetin</fullName>
    </submittedName>
</protein>
<feature type="coiled-coil region" evidence="4">
    <location>
        <begin position="922"/>
        <end position="959"/>
    </location>
</feature>
<dbReference type="Pfam" id="PF10475">
    <property type="entry name" value="Vps54_N"/>
    <property type="match status" value="1"/>
</dbReference>
<dbReference type="PANTHER" id="PTHR13258">
    <property type="entry name" value="SYNDETIN"/>
    <property type="match status" value="1"/>
</dbReference>
<accession>A0A5D3CVZ5</accession>
<feature type="compositionally biased region" description="Polar residues" evidence="5">
    <location>
        <begin position="873"/>
        <end position="887"/>
    </location>
</feature>
<evidence type="ECO:0000313" key="7">
    <source>
        <dbReference type="EMBL" id="TYK15104.1"/>
    </source>
</evidence>
<keyword evidence="2" id="KW-0653">Protein transport</keyword>
<evidence type="ECO:0000256" key="5">
    <source>
        <dbReference type="SAM" id="MobiDB-lite"/>
    </source>
</evidence>
<comment type="caution">
    <text evidence="7">The sequence shown here is derived from an EMBL/GenBank/DDBJ whole genome shotgun (WGS) entry which is preliminary data.</text>
</comment>
<dbReference type="GO" id="GO:0000149">
    <property type="term" value="F:SNARE binding"/>
    <property type="evidence" value="ECO:0007669"/>
    <property type="project" value="TreeGrafter"/>
</dbReference>
<feature type="region of interest" description="Disordered" evidence="5">
    <location>
        <begin position="858"/>
        <end position="887"/>
    </location>
</feature>
<feature type="compositionally biased region" description="Polar residues" evidence="5">
    <location>
        <begin position="708"/>
        <end position="728"/>
    </location>
</feature>
<dbReference type="GO" id="GO:0032456">
    <property type="term" value="P:endocytic recycling"/>
    <property type="evidence" value="ECO:0007669"/>
    <property type="project" value="InterPro"/>
</dbReference>
<evidence type="ECO:0000256" key="2">
    <source>
        <dbReference type="ARBA" id="ARBA00022927"/>
    </source>
</evidence>
<reference evidence="7 8" key="1">
    <citation type="submission" date="2019-08" db="EMBL/GenBank/DDBJ databases">
        <title>Draft genome sequences of two oriental melons (Cucumis melo L. var makuwa).</title>
        <authorList>
            <person name="Kwon S.-Y."/>
        </authorList>
    </citation>
    <scope>NUCLEOTIDE SEQUENCE [LARGE SCALE GENOMIC DNA]</scope>
    <source>
        <strain evidence="8">cv. Chang Bougi</strain>
        <tissue evidence="7">Leaf</tissue>
    </source>
</reference>
<gene>
    <name evidence="7" type="ORF">E5676_scaffold259G00300</name>
</gene>